<comment type="caution">
    <text evidence="1">The sequence shown here is derived from an EMBL/GenBank/DDBJ whole genome shotgun (WGS) entry which is preliminary data.</text>
</comment>
<protein>
    <submittedName>
        <fullName evidence="1">Uncharacterized protein</fullName>
    </submittedName>
</protein>
<dbReference type="EMBL" id="CM042029">
    <property type="protein sequence ID" value="KAI3794340.1"/>
    <property type="molecule type" value="Genomic_DNA"/>
</dbReference>
<reference evidence="2" key="1">
    <citation type="journal article" date="2022" name="Mol. Ecol. Resour.">
        <title>The genomes of chicory, endive, great burdock and yacon provide insights into Asteraceae palaeo-polyploidization history and plant inulin production.</title>
        <authorList>
            <person name="Fan W."/>
            <person name="Wang S."/>
            <person name="Wang H."/>
            <person name="Wang A."/>
            <person name="Jiang F."/>
            <person name="Liu H."/>
            <person name="Zhao H."/>
            <person name="Xu D."/>
            <person name="Zhang Y."/>
        </authorList>
    </citation>
    <scope>NUCLEOTIDE SEQUENCE [LARGE SCALE GENOMIC DNA]</scope>
    <source>
        <strain evidence="2">cv. Yunnan</strain>
    </source>
</reference>
<evidence type="ECO:0000313" key="2">
    <source>
        <dbReference type="Proteomes" id="UP001056120"/>
    </source>
</evidence>
<reference evidence="1 2" key="2">
    <citation type="journal article" date="2022" name="Mol. Ecol. Resour.">
        <title>The genomes of chicory, endive, great burdock and yacon provide insights into Asteraceae paleo-polyploidization history and plant inulin production.</title>
        <authorList>
            <person name="Fan W."/>
            <person name="Wang S."/>
            <person name="Wang H."/>
            <person name="Wang A."/>
            <person name="Jiang F."/>
            <person name="Liu H."/>
            <person name="Zhao H."/>
            <person name="Xu D."/>
            <person name="Zhang Y."/>
        </authorList>
    </citation>
    <scope>NUCLEOTIDE SEQUENCE [LARGE SCALE GENOMIC DNA]</scope>
    <source>
        <strain evidence="2">cv. Yunnan</strain>
        <tissue evidence="1">Leaves</tissue>
    </source>
</reference>
<name>A0ACB9HF20_9ASTR</name>
<proteinExistence type="predicted"/>
<keyword evidence="2" id="KW-1185">Reference proteome</keyword>
<evidence type="ECO:0000313" key="1">
    <source>
        <dbReference type="EMBL" id="KAI3794340.1"/>
    </source>
</evidence>
<dbReference type="Proteomes" id="UP001056120">
    <property type="component" value="Linkage Group LG12"/>
</dbReference>
<organism evidence="1 2">
    <name type="scientific">Smallanthus sonchifolius</name>
    <dbReference type="NCBI Taxonomy" id="185202"/>
    <lineage>
        <taxon>Eukaryota</taxon>
        <taxon>Viridiplantae</taxon>
        <taxon>Streptophyta</taxon>
        <taxon>Embryophyta</taxon>
        <taxon>Tracheophyta</taxon>
        <taxon>Spermatophyta</taxon>
        <taxon>Magnoliopsida</taxon>
        <taxon>eudicotyledons</taxon>
        <taxon>Gunneridae</taxon>
        <taxon>Pentapetalae</taxon>
        <taxon>asterids</taxon>
        <taxon>campanulids</taxon>
        <taxon>Asterales</taxon>
        <taxon>Asteraceae</taxon>
        <taxon>Asteroideae</taxon>
        <taxon>Heliantheae alliance</taxon>
        <taxon>Millerieae</taxon>
        <taxon>Smallanthus</taxon>
    </lineage>
</organism>
<sequence>MSHMFNRLYSDNYQQKVENFSTPFTEHVNRQTKLDACFLTPFKNTCDYRHYPSNLPYMKPSSNFTYIPPATAPDLPNRISASAAANSPIFLLSCSWVYCRWLLSLLFSGV</sequence>
<gene>
    <name evidence="1" type="ORF">L1987_36970</name>
</gene>
<accession>A0ACB9HF20</accession>